<dbReference type="AlphaFoldDB" id="A0A395SAR1"/>
<dbReference type="PANTHER" id="PTHR23422">
    <property type="entry name" value="DIPEPTIDYL PEPTIDASE III-RELATED"/>
    <property type="match status" value="1"/>
</dbReference>
<dbReference type="GO" id="GO:0046872">
    <property type="term" value="F:metal ion binding"/>
    <property type="evidence" value="ECO:0007669"/>
    <property type="project" value="UniProtKB-KW"/>
</dbReference>
<dbReference type="GO" id="GO:0005737">
    <property type="term" value="C:cytoplasm"/>
    <property type="evidence" value="ECO:0007669"/>
    <property type="project" value="TreeGrafter"/>
</dbReference>
<keyword evidence="2" id="KW-0378">Hydrolase</keyword>
<keyword evidence="4" id="KW-1185">Reference proteome</keyword>
<proteinExistence type="predicted"/>
<accession>A0A395SAR1</accession>
<protein>
    <submittedName>
        <fullName evidence="3">Dipeptidyl-peptidase iii</fullName>
    </submittedName>
</protein>
<evidence type="ECO:0000256" key="2">
    <source>
        <dbReference type="ARBA" id="ARBA00022801"/>
    </source>
</evidence>
<comment type="caution">
    <text evidence="3">The sequence shown here is derived from an EMBL/GenBank/DDBJ whole genome shotgun (WGS) entry which is preliminary data.</text>
</comment>
<dbReference type="InterPro" id="IPR039461">
    <property type="entry name" value="Peptidase_M49"/>
</dbReference>
<reference evidence="3 4" key="1">
    <citation type="journal article" date="2018" name="PLoS Pathog.">
        <title>Evolution of structural diversity of trichothecenes, a family of toxins produced by plant pathogenic and entomopathogenic fungi.</title>
        <authorList>
            <person name="Proctor R.H."/>
            <person name="McCormick S.P."/>
            <person name="Kim H.S."/>
            <person name="Cardoza R.E."/>
            <person name="Stanley A.M."/>
            <person name="Lindo L."/>
            <person name="Kelly A."/>
            <person name="Brown D.W."/>
            <person name="Lee T."/>
            <person name="Vaughan M.M."/>
            <person name="Alexander N.J."/>
            <person name="Busman M."/>
            <person name="Gutierrez S."/>
        </authorList>
    </citation>
    <scope>NUCLEOTIDE SEQUENCE [LARGE SCALE GENOMIC DNA]</scope>
    <source>
        <strain evidence="3 4">NRRL 3299</strain>
    </source>
</reference>
<dbReference type="GO" id="GO:0008239">
    <property type="term" value="F:dipeptidyl-peptidase activity"/>
    <property type="evidence" value="ECO:0007669"/>
    <property type="project" value="TreeGrafter"/>
</dbReference>
<gene>
    <name evidence="3" type="ORF">FSPOR_4610</name>
</gene>
<evidence type="ECO:0000256" key="1">
    <source>
        <dbReference type="ARBA" id="ARBA00022723"/>
    </source>
</evidence>
<keyword evidence="1" id="KW-0479">Metal-binding</keyword>
<name>A0A395SAR1_FUSSP</name>
<sequence>MSADGVLGTLAPDTTSDIDDVIYIGYLSIACMGLRALLSYNSETKVHDQARFGLLKCFVNSGHGFTKVQLDTEKPNSVKIVMSREKIATVGRPALGVLIHELHIARCTKNVKEGSSLFDNLTSVDEVAVQRRAVVEATKGPRTLFVHPNTRLENGIVSLVEYPETKEGLTQS</sequence>
<organism evidence="3 4">
    <name type="scientific">Fusarium sporotrichioides</name>
    <dbReference type="NCBI Taxonomy" id="5514"/>
    <lineage>
        <taxon>Eukaryota</taxon>
        <taxon>Fungi</taxon>
        <taxon>Dikarya</taxon>
        <taxon>Ascomycota</taxon>
        <taxon>Pezizomycotina</taxon>
        <taxon>Sordariomycetes</taxon>
        <taxon>Hypocreomycetidae</taxon>
        <taxon>Hypocreales</taxon>
        <taxon>Nectriaceae</taxon>
        <taxon>Fusarium</taxon>
    </lineage>
</organism>
<evidence type="ECO:0000313" key="3">
    <source>
        <dbReference type="EMBL" id="RGP69506.1"/>
    </source>
</evidence>
<dbReference type="Proteomes" id="UP000266152">
    <property type="component" value="Unassembled WGS sequence"/>
</dbReference>
<dbReference type="PANTHER" id="PTHR23422:SF11">
    <property type="entry name" value="DIPEPTIDYL PEPTIDASE 3"/>
    <property type="match status" value="1"/>
</dbReference>
<evidence type="ECO:0000313" key="4">
    <source>
        <dbReference type="Proteomes" id="UP000266152"/>
    </source>
</evidence>
<dbReference type="Pfam" id="PF03571">
    <property type="entry name" value="Peptidase_M49"/>
    <property type="match status" value="1"/>
</dbReference>
<dbReference type="EMBL" id="PXOF01000060">
    <property type="protein sequence ID" value="RGP69506.1"/>
    <property type="molecule type" value="Genomic_DNA"/>
</dbReference>